<dbReference type="OrthoDB" id="9780903at2"/>
<dbReference type="PANTHER" id="PTHR13903">
    <property type="entry name" value="PIRIN-RELATED"/>
    <property type="match status" value="1"/>
</dbReference>
<dbReference type="InterPro" id="IPR012093">
    <property type="entry name" value="Pirin"/>
</dbReference>
<sequence length="294" mass="31579">MSETVEARIIPPLRDIGGFGVRRALPAPARRSIGPFVFLDEMGPADFAPGLGLDVRPHPHIGLATLTYLLDGALFHRDSLGNDQEITPGAVNLMVAGRGIVHSERSPQKFRATGGRMAGLQFWLALPQARAEIAPSFCHYDAGRLPLIAGDGFRARIVIGALEGVAAPVENLFGPCELAEITLESGAAYEIGRTYEERALYLISGAIEIEGEVFSDKSLIVLKPGADIALRAKTAARLALVAGDPLDGPRFLWWNFVSASHARIVEAREDWIAGRFPGIEGDADFIPAPELKAL</sequence>
<dbReference type="InterPro" id="IPR014710">
    <property type="entry name" value="RmlC-like_jellyroll"/>
</dbReference>
<evidence type="ECO:0000256" key="2">
    <source>
        <dbReference type="PIRSR" id="PIRSR006232-1"/>
    </source>
</evidence>
<evidence type="ECO:0000259" key="5">
    <source>
        <dbReference type="Pfam" id="PF05726"/>
    </source>
</evidence>
<keyword evidence="2" id="KW-0408">Iron</keyword>
<evidence type="ECO:0008006" key="8">
    <source>
        <dbReference type="Google" id="ProtNLM"/>
    </source>
</evidence>
<gene>
    <name evidence="6" type="ORF">CCR94_08500</name>
</gene>
<protein>
    <recommendedName>
        <fullName evidence="8">Pirin</fullName>
    </recommendedName>
</protein>
<evidence type="ECO:0000256" key="1">
    <source>
        <dbReference type="ARBA" id="ARBA00008416"/>
    </source>
</evidence>
<dbReference type="CDD" id="cd02909">
    <property type="entry name" value="cupin_pirin_N"/>
    <property type="match status" value="1"/>
</dbReference>
<keyword evidence="7" id="KW-1185">Reference proteome</keyword>
<dbReference type="InterPro" id="IPR011051">
    <property type="entry name" value="RmlC_Cupin_sf"/>
</dbReference>
<comment type="cofactor">
    <cofactor evidence="2">
        <name>Fe cation</name>
        <dbReference type="ChEBI" id="CHEBI:24875"/>
    </cofactor>
    <text evidence="2">Binds 1 Fe cation per subunit.</text>
</comment>
<dbReference type="Pfam" id="PF05726">
    <property type="entry name" value="Pirin_C"/>
    <property type="match status" value="1"/>
</dbReference>
<dbReference type="Gene3D" id="2.60.120.10">
    <property type="entry name" value="Jelly Rolls"/>
    <property type="match status" value="2"/>
</dbReference>
<dbReference type="PIRSF" id="PIRSF006232">
    <property type="entry name" value="Pirin"/>
    <property type="match status" value="1"/>
</dbReference>
<dbReference type="InterPro" id="IPR008778">
    <property type="entry name" value="Pirin_C_dom"/>
</dbReference>
<feature type="binding site" evidence="2">
    <location>
        <position position="104"/>
    </location>
    <ligand>
        <name>Fe cation</name>
        <dbReference type="ChEBI" id="CHEBI:24875"/>
    </ligand>
</feature>
<dbReference type="Proteomes" id="UP000239089">
    <property type="component" value="Unassembled WGS sequence"/>
</dbReference>
<evidence type="ECO:0000259" key="4">
    <source>
        <dbReference type="Pfam" id="PF02678"/>
    </source>
</evidence>
<proteinExistence type="inferred from homology"/>
<dbReference type="PANTHER" id="PTHR13903:SF8">
    <property type="entry name" value="PIRIN"/>
    <property type="match status" value="1"/>
</dbReference>
<dbReference type="EMBL" id="NHSJ01000055">
    <property type="protein sequence ID" value="PPQ31581.1"/>
    <property type="molecule type" value="Genomic_DNA"/>
</dbReference>
<feature type="binding site" evidence="2">
    <location>
        <position position="60"/>
    </location>
    <ligand>
        <name>Fe cation</name>
        <dbReference type="ChEBI" id="CHEBI:24875"/>
    </ligand>
</feature>
<evidence type="ECO:0000313" key="7">
    <source>
        <dbReference type="Proteomes" id="UP000239089"/>
    </source>
</evidence>
<comment type="similarity">
    <text evidence="1 3">Belongs to the pirin family.</text>
</comment>
<dbReference type="GO" id="GO:0046872">
    <property type="term" value="F:metal ion binding"/>
    <property type="evidence" value="ECO:0007669"/>
    <property type="project" value="UniProtKB-KW"/>
</dbReference>
<dbReference type="InterPro" id="IPR003829">
    <property type="entry name" value="Pirin_N_dom"/>
</dbReference>
<evidence type="ECO:0000256" key="3">
    <source>
        <dbReference type="RuleBase" id="RU003457"/>
    </source>
</evidence>
<dbReference type="AlphaFoldDB" id="A0A2S6NAG0"/>
<dbReference type="RefSeq" id="WP_104507449.1">
    <property type="nucleotide sequence ID" value="NZ_JACIGC010000015.1"/>
</dbReference>
<organism evidence="6 7">
    <name type="scientific">Rhodoblastus sphagnicola</name>
    <dbReference type="NCBI Taxonomy" id="333368"/>
    <lineage>
        <taxon>Bacteria</taxon>
        <taxon>Pseudomonadati</taxon>
        <taxon>Pseudomonadota</taxon>
        <taxon>Alphaproteobacteria</taxon>
        <taxon>Hyphomicrobiales</taxon>
        <taxon>Rhodoblastaceae</taxon>
        <taxon>Rhodoblastus</taxon>
    </lineage>
</organism>
<dbReference type="SUPFAM" id="SSF51182">
    <property type="entry name" value="RmlC-like cupins"/>
    <property type="match status" value="1"/>
</dbReference>
<keyword evidence="2" id="KW-0479">Metal-binding</keyword>
<feature type="binding site" evidence="2">
    <location>
        <position position="58"/>
    </location>
    <ligand>
        <name>Fe cation</name>
        <dbReference type="ChEBI" id="CHEBI:24875"/>
    </ligand>
</feature>
<feature type="domain" description="Pirin N-terminal" evidence="4">
    <location>
        <begin position="20"/>
        <end position="124"/>
    </location>
</feature>
<evidence type="ECO:0000313" key="6">
    <source>
        <dbReference type="EMBL" id="PPQ31581.1"/>
    </source>
</evidence>
<accession>A0A2S6NAG0</accession>
<name>A0A2S6NAG0_9HYPH</name>
<feature type="binding site" evidence="2">
    <location>
        <position position="102"/>
    </location>
    <ligand>
        <name>Fe cation</name>
        <dbReference type="ChEBI" id="CHEBI:24875"/>
    </ligand>
</feature>
<comment type="caution">
    <text evidence="6">The sequence shown here is derived from an EMBL/GenBank/DDBJ whole genome shotgun (WGS) entry which is preliminary data.</text>
</comment>
<reference evidence="6 7" key="1">
    <citation type="journal article" date="2018" name="Arch. Microbiol.">
        <title>New insights into the metabolic potential of the phototrophic purple bacterium Rhodopila globiformis DSM 161(T) from its draft genome sequence and evidence for a vanadium-dependent nitrogenase.</title>
        <authorList>
            <person name="Imhoff J.F."/>
            <person name="Rahn T."/>
            <person name="Kunzel S."/>
            <person name="Neulinger S.C."/>
        </authorList>
    </citation>
    <scope>NUCLEOTIDE SEQUENCE [LARGE SCALE GENOMIC DNA]</scope>
    <source>
        <strain evidence="6 7">DSM 16996</strain>
    </source>
</reference>
<dbReference type="Pfam" id="PF02678">
    <property type="entry name" value="Pirin"/>
    <property type="match status" value="1"/>
</dbReference>
<feature type="domain" description="Pirin C-terminal" evidence="5">
    <location>
        <begin position="179"/>
        <end position="276"/>
    </location>
</feature>